<name>A0A164SFD4_9AGAM</name>
<dbReference type="AlphaFoldDB" id="A0A164SFD4"/>
<organism evidence="1 2">
    <name type="scientific">Sistotremastrum niveocremeum HHB9708</name>
    <dbReference type="NCBI Taxonomy" id="1314777"/>
    <lineage>
        <taxon>Eukaryota</taxon>
        <taxon>Fungi</taxon>
        <taxon>Dikarya</taxon>
        <taxon>Basidiomycota</taxon>
        <taxon>Agaricomycotina</taxon>
        <taxon>Agaricomycetes</taxon>
        <taxon>Sistotremastrales</taxon>
        <taxon>Sistotremastraceae</taxon>
        <taxon>Sertulicium</taxon>
        <taxon>Sertulicium niveocremeum</taxon>
    </lineage>
</organism>
<protein>
    <submittedName>
        <fullName evidence="1">Uncharacterized protein</fullName>
    </submittedName>
</protein>
<evidence type="ECO:0000313" key="2">
    <source>
        <dbReference type="Proteomes" id="UP000076722"/>
    </source>
</evidence>
<gene>
    <name evidence="1" type="ORF">SISNIDRAFT_487408</name>
</gene>
<proteinExistence type="predicted"/>
<accession>A0A164SFD4</accession>
<evidence type="ECO:0000313" key="1">
    <source>
        <dbReference type="EMBL" id="KZS91424.1"/>
    </source>
</evidence>
<sequence>MSQTTESKFAVLRGAGLSPSKRLTWHWDGVLGGVATGKEDGLGGGQFKPASATVRPTGVQNKGTFTLVIAETSKDESKDSLGNPSTADLTLTFEGSTTSSTYHFEGTSDNVAGTWKGELTSDFLPPQA</sequence>
<reference evidence="1 2" key="1">
    <citation type="journal article" date="2016" name="Mol. Biol. Evol.">
        <title>Comparative Genomics of Early-Diverging Mushroom-Forming Fungi Provides Insights into the Origins of Lignocellulose Decay Capabilities.</title>
        <authorList>
            <person name="Nagy L.G."/>
            <person name="Riley R."/>
            <person name="Tritt A."/>
            <person name="Adam C."/>
            <person name="Daum C."/>
            <person name="Floudas D."/>
            <person name="Sun H."/>
            <person name="Yadav J.S."/>
            <person name="Pangilinan J."/>
            <person name="Larsson K.H."/>
            <person name="Matsuura K."/>
            <person name="Barry K."/>
            <person name="Labutti K."/>
            <person name="Kuo R."/>
            <person name="Ohm R.A."/>
            <person name="Bhattacharya S.S."/>
            <person name="Shirouzu T."/>
            <person name="Yoshinaga Y."/>
            <person name="Martin F.M."/>
            <person name="Grigoriev I.V."/>
            <person name="Hibbett D.S."/>
        </authorList>
    </citation>
    <scope>NUCLEOTIDE SEQUENCE [LARGE SCALE GENOMIC DNA]</scope>
    <source>
        <strain evidence="1 2">HHB9708</strain>
    </source>
</reference>
<keyword evidence="2" id="KW-1185">Reference proteome</keyword>
<dbReference type="Proteomes" id="UP000076722">
    <property type="component" value="Unassembled WGS sequence"/>
</dbReference>
<dbReference type="EMBL" id="KV419415">
    <property type="protein sequence ID" value="KZS91424.1"/>
    <property type="molecule type" value="Genomic_DNA"/>
</dbReference>